<accession>A0A4Z2CGL9</accession>
<reference evidence="1 2" key="1">
    <citation type="submission" date="2019-04" db="EMBL/GenBank/DDBJ databases">
        <title>The sequence and de novo assembly of Takifugu bimaculatus genome using PacBio and Hi-C technologies.</title>
        <authorList>
            <person name="Xu P."/>
            <person name="Liu B."/>
            <person name="Zhou Z."/>
        </authorList>
    </citation>
    <scope>NUCLEOTIDE SEQUENCE [LARGE SCALE GENOMIC DNA]</scope>
    <source>
        <strain evidence="1">TB-2018</strain>
        <tissue evidence="1">Muscle</tissue>
    </source>
</reference>
<dbReference type="PANTHER" id="PTHR41693">
    <property type="entry name" value="HEME-BINDING PROTEIN 1"/>
    <property type="match status" value="1"/>
</dbReference>
<proteinExistence type="predicted"/>
<evidence type="ECO:0000313" key="1">
    <source>
        <dbReference type="EMBL" id="TNN03387.1"/>
    </source>
</evidence>
<protein>
    <submittedName>
        <fullName evidence="1">Uncharacterized protein</fullName>
    </submittedName>
</protein>
<dbReference type="PANTHER" id="PTHR41693:SF2">
    <property type="entry name" value="BIOGENESIS OF LYSOSOME-RELATED ORGANELLES COMPLEX 1 SUBUNIT 2"/>
    <property type="match status" value="1"/>
</dbReference>
<organism evidence="1 2">
    <name type="scientific">Takifugu bimaculatus</name>
    <dbReference type="NCBI Taxonomy" id="433685"/>
    <lineage>
        <taxon>Eukaryota</taxon>
        <taxon>Metazoa</taxon>
        <taxon>Chordata</taxon>
        <taxon>Craniata</taxon>
        <taxon>Vertebrata</taxon>
        <taxon>Euteleostomi</taxon>
        <taxon>Actinopterygii</taxon>
        <taxon>Neopterygii</taxon>
        <taxon>Teleostei</taxon>
        <taxon>Neoteleostei</taxon>
        <taxon>Acanthomorphata</taxon>
        <taxon>Eupercaria</taxon>
        <taxon>Tetraodontiformes</taxon>
        <taxon>Tetradontoidea</taxon>
        <taxon>Tetraodontidae</taxon>
        <taxon>Takifugu</taxon>
    </lineage>
</organism>
<evidence type="ECO:0000313" key="2">
    <source>
        <dbReference type="Proteomes" id="UP000516260"/>
    </source>
</evidence>
<sequence length="259" mass="28755">MRSSHNWRRMIVPTFAAEPSQPTVPGNPTVIRERRPAQVCAWSQSCRRCPATSTKSPLQQLVELLPETMKLSGFLLVLSVSCCAARGSELGVGGEADGVNASDSSNLTQILENWRSSIMAEVKDLLLHHHHAVLPDYSRIPPMSQSLENLKREFGEIKGDVDGLKVTFSSFGDLLGKLGSARNVSHTSELRATFKGFKDLLKKLRSGRKLPHKPGGMDRQPRRKGIIVRRRKPVTNTGLGTRTHTRKYLQRAKIEASGW</sequence>
<dbReference type="AlphaFoldDB" id="A0A4Z2CGL9"/>
<dbReference type="EMBL" id="SWLE01000001">
    <property type="protein sequence ID" value="TNN03387.1"/>
    <property type="molecule type" value="Genomic_DNA"/>
</dbReference>
<name>A0A4Z2CGL9_9TELE</name>
<keyword evidence="2" id="KW-1185">Reference proteome</keyword>
<dbReference type="Proteomes" id="UP000516260">
    <property type="component" value="Chromosome 1"/>
</dbReference>
<comment type="caution">
    <text evidence="1">The sequence shown here is derived from an EMBL/GenBank/DDBJ whole genome shotgun (WGS) entry which is preliminary data.</text>
</comment>
<gene>
    <name evidence="1" type="ORF">fugu_000416</name>
</gene>